<evidence type="ECO:0000313" key="7">
    <source>
        <dbReference type="EMBL" id="GAA4649548.1"/>
    </source>
</evidence>
<keyword evidence="7" id="KW-0969">Cilium</keyword>
<dbReference type="Proteomes" id="UP001500604">
    <property type="component" value="Unassembled WGS sequence"/>
</dbReference>
<evidence type="ECO:0000313" key="8">
    <source>
        <dbReference type="Proteomes" id="UP001500604"/>
    </source>
</evidence>
<comment type="similarity">
    <text evidence="3 6">Belongs to the FlgI family.</text>
</comment>
<evidence type="ECO:0000256" key="1">
    <source>
        <dbReference type="ARBA" id="ARBA00002591"/>
    </source>
</evidence>
<evidence type="ECO:0000256" key="4">
    <source>
        <dbReference type="ARBA" id="ARBA00022729"/>
    </source>
</evidence>
<evidence type="ECO:0000256" key="5">
    <source>
        <dbReference type="ARBA" id="ARBA00023143"/>
    </source>
</evidence>
<gene>
    <name evidence="6" type="primary">flgI</name>
    <name evidence="7" type="ORF">GCM10023116_18220</name>
</gene>
<dbReference type="EMBL" id="BAABFL010000135">
    <property type="protein sequence ID" value="GAA4649548.1"/>
    <property type="molecule type" value="Genomic_DNA"/>
</dbReference>
<comment type="subcellular location">
    <subcellularLocation>
        <location evidence="2 6">Bacterial flagellum basal body</location>
    </subcellularLocation>
</comment>
<comment type="subunit">
    <text evidence="6">The basal body constitutes a major portion of the flagellar organelle and consists of four rings (L,P,S, and M) mounted on a central rod.</text>
</comment>
<dbReference type="Pfam" id="PF02119">
    <property type="entry name" value="FlgI"/>
    <property type="match status" value="1"/>
</dbReference>
<dbReference type="InterPro" id="IPR001782">
    <property type="entry name" value="Flag_FlgI"/>
</dbReference>
<comment type="caution">
    <text evidence="7">The sequence shown here is derived from an EMBL/GenBank/DDBJ whole genome shotgun (WGS) entry which is preliminary data.</text>
</comment>
<evidence type="ECO:0000256" key="2">
    <source>
        <dbReference type="ARBA" id="ARBA00004117"/>
    </source>
</evidence>
<accession>A0ABP8V009</accession>
<name>A0ABP8V009_9GAMM</name>
<evidence type="ECO:0000256" key="6">
    <source>
        <dbReference type="HAMAP-Rule" id="MF_00416"/>
    </source>
</evidence>
<keyword evidence="7" id="KW-0282">Flagellum</keyword>
<dbReference type="PRINTS" id="PR01010">
    <property type="entry name" value="FLGPRINGFLGI"/>
</dbReference>
<organism evidence="7 8">
    <name type="scientific">Kistimonas scapharcae</name>
    <dbReference type="NCBI Taxonomy" id="1036133"/>
    <lineage>
        <taxon>Bacteria</taxon>
        <taxon>Pseudomonadati</taxon>
        <taxon>Pseudomonadota</taxon>
        <taxon>Gammaproteobacteria</taxon>
        <taxon>Oceanospirillales</taxon>
        <taxon>Endozoicomonadaceae</taxon>
        <taxon>Kistimonas</taxon>
    </lineage>
</organism>
<dbReference type="PANTHER" id="PTHR30381:SF0">
    <property type="entry name" value="FLAGELLAR P-RING PROTEIN"/>
    <property type="match status" value="1"/>
</dbReference>
<dbReference type="PANTHER" id="PTHR30381">
    <property type="entry name" value="FLAGELLAR P-RING PERIPLASMIC PROTEIN FLGI"/>
    <property type="match status" value="1"/>
</dbReference>
<sequence precursor="true">MGKDACKRQIAFFMSVLLFLMAAPARAERLLDLVDIQGVRNNPLIGYGLIVGLNGSGDKSTEFTDQSLKNLLREFGVTQAGTDLKSKNVAAVSVHATLTPFVRPGQRIDISVSSLGDAKSLSGGTLLMTPLKGIDGEIYAVAQGDLVVGGAGASGASGSSVTINTLTVGRIPNGAIVERSVPSSFSSNREIVLNLRDPAFSTARRIVQAVNNKFGPDVARARDSASIVIAAPPDSSQRVTFMSVLENLDIEAAVPPARVIFNSRTGTVVIGQNVKVLPAAVSHGSLIVTINEDTKVRQPVAESLGLTVATAESEVTVEQQRGAVFMLPEAASLQDIISAINSVGASPTDLMSILQALKQAGALRAELIVI</sequence>
<keyword evidence="4 6" id="KW-0732">Signal</keyword>
<proteinExistence type="inferred from homology"/>
<dbReference type="NCBIfam" id="NF003676">
    <property type="entry name" value="PRK05303.1"/>
    <property type="match status" value="1"/>
</dbReference>
<keyword evidence="8" id="KW-1185">Reference proteome</keyword>
<comment type="function">
    <text evidence="1 6">Assembles around the rod to form the L-ring and probably protects the motor/basal body from shearing forces during rotation.</text>
</comment>
<keyword evidence="5 6" id="KW-0975">Bacterial flagellum</keyword>
<feature type="signal peptide" evidence="6">
    <location>
        <begin position="1"/>
        <end position="27"/>
    </location>
</feature>
<dbReference type="HAMAP" id="MF_00416">
    <property type="entry name" value="FlgI"/>
    <property type="match status" value="1"/>
</dbReference>
<feature type="chain" id="PRO_5044921385" description="Flagellar P-ring protein" evidence="6">
    <location>
        <begin position="28"/>
        <end position="370"/>
    </location>
</feature>
<protein>
    <recommendedName>
        <fullName evidence="6">Flagellar P-ring protein</fullName>
    </recommendedName>
    <alternativeName>
        <fullName evidence="6">Basal body P-ring protein</fullName>
    </alternativeName>
</protein>
<keyword evidence="7" id="KW-0966">Cell projection</keyword>
<reference evidence="8" key="1">
    <citation type="journal article" date="2019" name="Int. J. Syst. Evol. Microbiol.">
        <title>The Global Catalogue of Microorganisms (GCM) 10K type strain sequencing project: providing services to taxonomists for standard genome sequencing and annotation.</title>
        <authorList>
            <consortium name="The Broad Institute Genomics Platform"/>
            <consortium name="The Broad Institute Genome Sequencing Center for Infectious Disease"/>
            <person name="Wu L."/>
            <person name="Ma J."/>
        </authorList>
    </citation>
    <scope>NUCLEOTIDE SEQUENCE [LARGE SCALE GENOMIC DNA]</scope>
    <source>
        <strain evidence="8">JCM 17805</strain>
    </source>
</reference>
<evidence type="ECO:0000256" key="3">
    <source>
        <dbReference type="ARBA" id="ARBA00008994"/>
    </source>
</evidence>
<dbReference type="RefSeq" id="WP_345195428.1">
    <property type="nucleotide sequence ID" value="NZ_BAABFL010000135.1"/>
</dbReference>